<gene>
    <name evidence="3" type="ORF">ACFSYH_10895</name>
</gene>
<feature type="region of interest" description="Disordered" evidence="1">
    <location>
        <begin position="1"/>
        <end position="26"/>
    </location>
</feature>
<keyword evidence="2" id="KW-0472">Membrane</keyword>
<proteinExistence type="predicted"/>
<feature type="region of interest" description="Disordered" evidence="1">
    <location>
        <begin position="61"/>
        <end position="93"/>
    </location>
</feature>
<sequence length="216" mass="22330">MTEYTPGAQRPPAPPHRPATPNRSTGPSLSTLNAIVWALVVVDVVLIGIAIAMAAQFFSGPSSNQVADDRTPGSSSPAPDSEPDGSEGQEPDAEDLADITGAETFTTPTGNIICTISSTGVVCSIAKLNDTPEENPNGCEGFIGYVVELRSSGTTLPCIPKSELPVAAGDGIEVLEYGDSKTVNNFVCESSNTGMACEDSNSERGFKLARAGITTH</sequence>
<evidence type="ECO:0000313" key="3">
    <source>
        <dbReference type="EMBL" id="MFD2841069.1"/>
    </source>
</evidence>
<evidence type="ECO:0000313" key="4">
    <source>
        <dbReference type="Proteomes" id="UP001597391"/>
    </source>
</evidence>
<keyword evidence="2" id="KW-1133">Transmembrane helix</keyword>
<feature type="compositionally biased region" description="Pro residues" evidence="1">
    <location>
        <begin position="9"/>
        <end position="18"/>
    </location>
</feature>
<organism evidence="3 4">
    <name type="scientific">Populibacterium corticicola</name>
    <dbReference type="NCBI Taxonomy" id="1812826"/>
    <lineage>
        <taxon>Bacteria</taxon>
        <taxon>Bacillati</taxon>
        <taxon>Actinomycetota</taxon>
        <taxon>Actinomycetes</taxon>
        <taxon>Micrococcales</taxon>
        <taxon>Jonesiaceae</taxon>
        <taxon>Populibacterium</taxon>
    </lineage>
</organism>
<dbReference type="Proteomes" id="UP001597391">
    <property type="component" value="Unassembled WGS sequence"/>
</dbReference>
<keyword evidence="2" id="KW-0812">Transmembrane</keyword>
<dbReference type="EMBL" id="JBHUOP010000004">
    <property type="protein sequence ID" value="MFD2841069.1"/>
    <property type="molecule type" value="Genomic_DNA"/>
</dbReference>
<feature type="transmembrane region" description="Helical" evidence="2">
    <location>
        <begin position="34"/>
        <end position="55"/>
    </location>
</feature>
<reference evidence="4" key="1">
    <citation type="journal article" date="2019" name="Int. J. Syst. Evol. Microbiol.">
        <title>The Global Catalogue of Microorganisms (GCM) 10K type strain sequencing project: providing services to taxonomists for standard genome sequencing and annotation.</title>
        <authorList>
            <consortium name="The Broad Institute Genomics Platform"/>
            <consortium name="The Broad Institute Genome Sequencing Center for Infectious Disease"/>
            <person name="Wu L."/>
            <person name="Ma J."/>
        </authorList>
    </citation>
    <scope>NUCLEOTIDE SEQUENCE [LARGE SCALE GENOMIC DNA]</scope>
    <source>
        <strain evidence="4">KCTC 33576</strain>
    </source>
</reference>
<comment type="caution">
    <text evidence="3">The sequence shown here is derived from an EMBL/GenBank/DDBJ whole genome shotgun (WGS) entry which is preliminary data.</text>
</comment>
<evidence type="ECO:0000256" key="2">
    <source>
        <dbReference type="SAM" id="Phobius"/>
    </source>
</evidence>
<dbReference type="RefSeq" id="WP_377466991.1">
    <property type="nucleotide sequence ID" value="NZ_JBHUOP010000004.1"/>
</dbReference>
<evidence type="ECO:0000256" key="1">
    <source>
        <dbReference type="SAM" id="MobiDB-lite"/>
    </source>
</evidence>
<protein>
    <submittedName>
        <fullName evidence="3">Uncharacterized protein</fullName>
    </submittedName>
</protein>
<feature type="compositionally biased region" description="Acidic residues" evidence="1">
    <location>
        <begin position="81"/>
        <end position="93"/>
    </location>
</feature>
<name>A0ABW5XH48_9MICO</name>
<feature type="compositionally biased region" description="Polar residues" evidence="1">
    <location>
        <begin position="61"/>
        <end position="78"/>
    </location>
</feature>
<accession>A0ABW5XH48</accession>
<keyword evidence="4" id="KW-1185">Reference proteome</keyword>